<organism evidence="1 2">
    <name type="scientific">Lindgomyces ingoldianus</name>
    <dbReference type="NCBI Taxonomy" id="673940"/>
    <lineage>
        <taxon>Eukaryota</taxon>
        <taxon>Fungi</taxon>
        <taxon>Dikarya</taxon>
        <taxon>Ascomycota</taxon>
        <taxon>Pezizomycotina</taxon>
        <taxon>Dothideomycetes</taxon>
        <taxon>Pleosporomycetidae</taxon>
        <taxon>Pleosporales</taxon>
        <taxon>Lindgomycetaceae</taxon>
        <taxon>Lindgomyces</taxon>
    </lineage>
</organism>
<sequence length="1287" mass="141014">MFTPLLALSVLPVLYLLWWIYVRAGLGCLTGRTTTLYRKSSFTQKWAKSIGGIKPPSPGFVSISNEQNRESKFPRLGRPVSSMRPEYDVVVVGSGYGGGVAASRMARAGKTVAVLELGLERWPGEYPSTLNDVAPEYHVSGNIGKDVTTGNPTGLYHTVKGEGQDVFIGHGLGGTSLINSNVYLRADPRTLQIRDWPPEIRTDPSSLDMYYARAEKLLQPTPYPNDYPSLRKLEVFQQQAKALGQGRNFYRVPQTTFFQDGLNNVGVELKGSTCTGQDCTGINDGSKNSVLMNYLPDAWNWGAEIFCGCEVRHIRKDSESGGYLVFYAWHGDGRESFKDTFYDQLMWVRAKELCFLGAGALGTTEILLRSKAHGMAMSPLVGQKLSGNGDILSFAYNTNEIINGIGSEKPSTPNPCGPTITGIIDNRGSEAAPNVEDGYVIEEGAIPEALAPIIQAMLETQTSQVYPKHYARLRCFLSRLKSIIMGPYADGCSVNRTQSFLVMCHGDNEGILTLENDKPRLQFLGAGRRKHMQYLHGILQKATEAVGGVLINSPPVTVHPLGGARMSFDGTGRQGAVNNIGQLFNSGGGEDVYEGIVCVDGSIIPTALSVNPFATITALAERSCDLLIKKNNWTVNEASNGKLDLFGKPAKSVPISTLMSDNLHGIKSKVKSAGIRFSEIMEGSIHIGTDIEDFTTAEKIARGASSSARLCVSVDVPNMDNLIGRSFHTALASGTFSCGALSQDPLLVTKGRLHFFTVDDDVSDGTNITYTLTLLSTRGETYVLQGHKKIDSDITFSGRKTWKATTTLFTTIARTNGSLVGKGILHISGQNFINELLSFSPSGDTTGTGMLPVLARFLGFFTRQTLDYVLSPFRPLEYPDTSTTGYFRKPTPVKALVTAEDGVETVVKLWKPTGGVAEHDMAIVFIPGASVDDQIFSLPTIPTNAVDYFTALGYRCYIPVLRFGIGGPAEDGWTAYDARLDVKAAMAYIREQESGRKFYVVCHCLGSITTAIALLSGEVKKEWIQGMTCSQVFCNLRYSPDNAFKAGSPQLVKAYRGLAGDWFSCSSTPTSPIIQYLIDQILRFYPIGASRETCNSSVCHRCNLVFGRCFTHAHLNHATHLHLANFFSGIHMNFLEHLMGMGAEPPHHVRTNQPEFKDLVVEKGNLERLEGLQIQWLSGGANVVFDPRSTAESYEMFKERFPEGEFERVVVPRYGHLDTWMGKGSFKDVYPRVRAHVEKCEEGGRKGETVETTIGEMEVVRQEKEVGGRNRKLGWFGGFAGSLRLPK</sequence>
<protein>
    <submittedName>
        <fullName evidence="1">FAD/NAD(P)-binding domain-containing protein</fullName>
    </submittedName>
</protein>
<keyword evidence="2" id="KW-1185">Reference proteome</keyword>
<name>A0ACB6REA3_9PLEO</name>
<gene>
    <name evidence="1" type="ORF">BDR25DRAFT_364379</name>
</gene>
<evidence type="ECO:0000313" key="1">
    <source>
        <dbReference type="EMBL" id="KAF2477526.1"/>
    </source>
</evidence>
<proteinExistence type="predicted"/>
<dbReference type="Proteomes" id="UP000799755">
    <property type="component" value="Unassembled WGS sequence"/>
</dbReference>
<accession>A0ACB6REA3</accession>
<evidence type="ECO:0000313" key="2">
    <source>
        <dbReference type="Proteomes" id="UP000799755"/>
    </source>
</evidence>
<comment type="caution">
    <text evidence="1">The sequence shown here is derived from an EMBL/GenBank/DDBJ whole genome shotgun (WGS) entry which is preliminary data.</text>
</comment>
<reference evidence="1" key="1">
    <citation type="journal article" date="2020" name="Stud. Mycol.">
        <title>101 Dothideomycetes genomes: a test case for predicting lifestyles and emergence of pathogens.</title>
        <authorList>
            <person name="Haridas S."/>
            <person name="Albert R."/>
            <person name="Binder M."/>
            <person name="Bloem J."/>
            <person name="Labutti K."/>
            <person name="Salamov A."/>
            <person name="Andreopoulos B."/>
            <person name="Baker S."/>
            <person name="Barry K."/>
            <person name="Bills G."/>
            <person name="Bluhm B."/>
            <person name="Cannon C."/>
            <person name="Castanera R."/>
            <person name="Culley D."/>
            <person name="Daum C."/>
            <person name="Ezra D."/>
            <person name="Gonzalez J."/>
            <person name="Henrissat B."/>
            <person name="Kuo A."/>
            <person name="Liang C."/>
            <person name="Lipzen A."/>
            <person name="Lutzoni F."/>
            <person name="Magnuson J."/>
            <person name="Mondo S."/>
            <person name="Nolan M."/>
            <person name="Ohm R."/>
            <person name="Pangilinan J."/>
            <person name="Park H.-J."/>
            <person name="Ramirez L."/>
            <person name="Alfaro M."/>
            <person name="Sun H."/>
            <person name="Tritt A."/>
            <person name="Yoshinaga Y."/>
            <person name="Zwiers L.-H."/>
            <person name="Turgeon B."/>
            <person name="Goodwin S."/>
            <person name="Spatafora J."/>
            <person name="Crous P."/>
            <person name="Grigoriev I."/>
        </authorList>
    </citation>
    <scope>NUCLEOTIDE SEQUENCE</scope>
    <source>
        <strain evidence="1">ATCC 200398</strain>
    </source>
</reference>
<dbReference type="EMBL" id="MU003492">
    <property type="protein sequence ID" value="KAF2477526.1"/>
    <property type="molecule type" value="Genomic_DNA"/>
</dbReference>